<dbReference type="Proteomes" id="UP001164733">
    <property type="component" value="Chromosome"/>
</dbReference>
<dbReference type="EMBL" id="CP086239">
    <property type="protein sequence ID" value="WAG62589.1"/>
    <property type="molecule type" value="Genomic_DNA"/>
</dbReference>
<dbReference type="Pfam" id="PF18899">
    <property type="entry name" value="DUF5655"/>
    <property type="match status" value="1"/>
</dbReference>
<feature type="domain" description="GmrSD restriction endonucleases C-terminal" evidence="2">
    <location>
        <begin position="411"/>
        <end position="545"/>
    </location>
</feature>
<evidence type="ECO:0000313" key="4">
    <source>
        <dbReference type="EMBL" id="WAG62589.1"/>
    </source>
</evidence>
<dbReference type="PANTHER" id="PTHR35149:SF2">
    <property type="entry name" value="DUF262 DOMAIN-CONTAINING PROTEIN"/>
    <property type="match status" value="1"/>
</dbReference>
<proteinExistence type="predicted"/>
<evidence type="ECO:0000259" key="1">
    <source>
        <dbReference type="Pfam" id="PF03235"/>
    </source>
</evidence>
<sequence>MDAIKGNINSILNGAKQFIIPVYQRKYSWEQEQCQRLWDDIVEMQQQSRTGHFVGSIVNIAEQAMPTGIQKFMIIDGQQRMTTLTLLLIALRDFGFEHIEDKSINPKEINGMCIQNDYATGEGKYKMLLTQTDRPALIKLIERSPLDGINASRIIDNYKFFVGKIAEQKLSSQQIQEGVAKLQIVNITLDRAVDDAQLIFESLNSTGMDLYQSDLIRNYILMGLEPEMQHNIYENYWSLMEKLFNYEKQTPLMDKFFRDYLTFSNGKIPNFSKVYEEFKHYHRDKYKGNVVEFCKELYTYAKYYTNMYYAKSGDKQLDTIFNDIRQLQMEVAFPFLLKVYADYESNVITKEEFIEMLKCCESYVFRRAIAGIPTNSLNKTFTIMANKINPDKYLNSVKAYMIMLDSYKLFPDNEGFKSDFIIKDVYNMRIRNYIFSKLENINNKAPINIENYTIEHIMPQNKNPLPEWKQELGENWQEVQKTYLHSIGNLTLTAYNSEMSDYPFVKKLEIAGGFKESALRINSYVVKQTTWNESRITERANELCDIAKKIWKYPELTENELIELIPEDKATSEYKLEDYDYLVGDMLELFTIFNKRILNISSNVKREFKKLYIAYKADTNFADIVPQKARLRISINMKFNEVNDPKGLCKDVTDKGRWGNGDIEVHLENVRQLNDVMDIIIQSYNKQID</sequence>
<accession>A0AA47I9L8</accession>
<dbReference type="Pfam" id="PF03235">
    <property type="entry name" value="GmrSD_N"/>
    <property type="match status" value="1"/>
</dbReference>
<dbReference type="REBASE" id="678572">
    <property type="entry name" value="CesCF009GmrSDP"/>
</dbReference>
<dbReference type="InterPro" id="IPR011089">
    <property type="entry name" value="GmrSD_C"/>
</dbReference>
<name>A0AA47I9L8_9CLOT</name>
<feature type="domain" description="GmrSD restriction endonucleases N-terminal" evidence="1">
    <location>
        <begin position="8"/>
        <end position="220"/>
    </location>
</feature>
<reference evidence="4" key="1">
    <citation type="submission" date="2021-11" db="EMBL/GenBank/DDBJ databases">
        <title>Clostridia strains as spoilage organisms.</title>
        <authorList>
            <person name="Wambui J."/>
            <person name="Stevens M.J.A."/>
            <person name="Stephan R."/>
        </authorList>
    </citation>
    <scope>NUCLEOTIDE SEQUENCE</scope>
    <source>
        <strain evidence="4">CF009</strain>
    </source>
</reference>
<evidence type="ECO:0000313" key="5">
    <source>
        <dbReference type="Proteomes" id="UP001164733"/>
    </source>
</evidence>
<dbReference type="RefSeq" id="WP_216127374.1">
    <property type="nucleotide sequence ID" value="NZ_CP086239.1"/>
</dbReference>
<organism evidence="4 5">
    <name type="scientific">Clostridium estertheticum</name>
    <dbReference type="NCBI Taxonomy" id="238834"/>
    <lineage>
        <taxon>Bacteria</taxon>
        <taxon>Bacillati</taxon>
        <taxon>Bacillota</taxon>
        <taxon>Clostridia</taxon>
        <taxon>Eubacteriales</taxon>
        <taxon>Clostridiaceae</taxon>
        <taxon>Clostridium</taxon>
    </lineage>
</organism>
<dbReference type="InterPro" id="IPR043714">
    <property type="entry name" value="DUF5655"/>
</dbReference>
<dbReference type="AlphaFoldDB" id="A0AA47I9L8"/>
<protein>
    <submittedName>
        <fullName evidence="4">DUF262 domain-containing protein</fullName>
    </submittedName>
</protein>
<dbReference type="PANTHER" id="PTHR35149">
    <property type="entry name" value="SLL5132 PROTEIN"/>
    <property type="match status" value="1"/>
</dbReference>
<feature type="domain" description="DUF5655" evidence="3">
    <location>
        <begin position="586"/>
        <end position="685"/>
    </location>
</feature>
<evidence type="ECO:0000259" key="3">
    <source>
        <dbReference type="Pfam" id="PF18899"/>
    </source>
</evidence>
<dbReference type="InterPro" id="IPR004919">
    <property type="entry name" value="GmrSD_N"/>
</dbReference>
<evidence type="ECO:0000259" key="2">
    <source>
        <dbReference type="Pfam" id="PF07510"/>
    </source>
</evidence>
<dbReference type="Pfam" id="PF07510">
    <property type="entry name" value="GmrSD_C"/>
    <property type="match status" value="1"/>
</dbReference>
<gene>
    <name evidence="4" type="ORF">LL038_10265</name>
</gene>